<feature type="compositionally biased region" description="Polar residues" evidence="1">
    <location>
        <begin position="1"/>
        <end position="19"/>
    </location>
</feature>
<feature type="transmembrane region" description="Helical" evidence="2">
    <location>
        <begin position="40"/>
        <end position="61"/>
    </location>
</feature>
<feature type="compositionally biased region" description="Basic and acidic residues" evidence="1">
    <location>
        <begin position="299"/>
        <end position="308"/>
    </location>
</feature>
<dbReference type="AlphaFoldDB" id="A0A4P2QQD2"/>
<feature type="compositionally biased region" description="Gly residues" evidence="1">
    <location>
        <begin position="455"/>
        <end position="476"/>
    </location>
</feature>
<dbReference type="InterPro" id="IPR011050">
    <property type="entry name" value="Pectin_lyase_fold/virulence"/>
</dbReference>
<feature type="compositionally biased region" description="Gly residues" evidence="1">
    <location>
        <begin position="367"/>
        <end position="391"/>
    </location>
</feature>
<evidence type="ECO:0000256" key="2">
    <source>
        <dbReference type="SAM" id="Phobius"/>
    </source>
</evidence>
<gene>
    <name evidence="3" type="ORF">SOCE836_045770</name>
</gene>
<proteinExistence type="predicted"/>
<accession>A0A4P2QQD2</accession>
<feature type="compositionally biased region" description="Gly residues" evidence="1">
    <location>
        <begin position="289"/>
        <end position="298"/>
    </location>
</feature>
<dbReference type="EMBL" id="CP012672">
    <property type="protein sequence ID" value="AUX32437.1"/>
    <property type="molecule type" value="Genomic_DNA"/>
</dbReference>
<keyword evidence="2" id="KW-1133">Transmembrane helix</keyword>
<reference evidence="3 4" key="1">
    <citation type="submission" date="2015-09" db="EMBL/GenBank/DDBJ databases">
        <title>Sorangium comparison.</title>
        <authorList>
            <person name="Zaburannyi N."/>
            <person name="Bunk B."/>
            <person name="Overmann J."/>
            <person name="Mueller R."/>
        </authorList>
    </citation>
    <scope>NUCLEOTIDE SEQUENCE [LARGE SCALE GENOMIC DNA]</scope>
    <source>
        <strain evidence="3 4">So ce836</strain>
    </source>
</reference>
<keyword evidence="2" id="KW-0812">Transmembrane</keyword>
<evidence type="ECO:0000313" key="3">
    <source>
        <dbReference type="EMBL" id="AUX32437.1"/>
    </source>
</evidence>
<evidence type="ECO:0008006" key="5">
    <source>
        <dbReference type="Google" id="ProtNLM"/>
    </source>
</evidence>
<sequence length="571" mass="53687">MRATERTSSTAVSNASTPPSGGAQAEIGAPSRRAARRRRLGIPFLWMLPAASAVVALQLVGCWPLSYSEDCEDDARYCPPAGTGTGGAQPDPTCAPDPTQDASTVTERCAVFASADAASGGDGTKARPYASLADAIANANGKRVLACSRGVFEESVTVKAPVEVIGGFDCAADWTWSKQARSAIEGPADEAALALAEDAGGVKVQNFTIRAADAMKPGGSSVGVAVADIEAELVRVDVIAGDGMNGARGETPTSPQNGASAPDDVSDTCDGTVYGGVPGVTVCDDGETRGGVGGLGGKTGEDDGRGQDGTDGTPPPGESPAGAGVGGVGYGQPDALTNCTRGGEGAPGDNGQTGAPGSGTLLTLAGVSGGDGKGGTNGARGQGGGGGGGAKAGKFCAAGSGEWSDGAGASGGGGGAGGCGGKGGGGGKAGGSSIGILSLGTRLALTEVNITVGAAGHGGTGGDGRRGGNGGSGAVGGSVDDDIGPGARKGCDGGPGGPGGDGGAGGGGRGGHAVGIAYAVAPSAPATVQFAAGTAGEGGRPGVGGADANAGAPGVSGACWDFATNTACAPQ</sequence>
<evidence type="ECO:0000313" key="4">
    <source>
        <dbReference type="Proteomes" id="UP000295497"/>
    </source>
</evidence>
<keyword evidence="2" id="KW-0472">Membrane</keyword>
<dbReference type="Proteomes" id="UP000295497">
    <property type="component" value="Chromosome"/>
</dbReference>
<protein>
    <recommendedName>
        <fullName evidence="5">PE-PGRS family protein</fullName>
    </recommendedName>
</protein>
<dbReference type="SUPFAM" id="SSF51126">
    <property type="entry name" value="Pectin lyase-like"/>
    <property type="match status" value="1"/>
</dbReference>
<dbReference type="RefSeq" id="WP_165374109.1">
    <property type="nucleotide sequence ID" value="NZ_CP012672.1"/>
</dbReference>
<feature type="compositionally biased region" description="Gly residues" evidence="1">
    <location>
        <begin position="492"/>
        <end position="508"/>
    </location>
</feature>
<organism evidence="3 4">
    <name type="scientific">Sorangium cellulosum</name>
    <name type="common">Polyangium cellulosum</name>
    <dbReference type="NCBI Taxonomy" id="56"/>
    <lineage>
        <taxon>Bacteria</taxon>
        <taxon>Pseudomonadati</taxon>
        <taxon>Myxococcota</taxon>
        <taxon>Polyangia</taxon>
        <taxon>Polyangiales</taxon>
        <taxon>Polyangiaceae</taxon>
        <taxon>Sorangium</taxon>
    </lineage>
</organism>
<feature type="region of interest" description="Disordered" evidence="1">
    <location>
        <begin position="244"/>
        <end position="391"/>
    </location>
</feature>
<feature type="region of interest" description="Disordered" evidence="1">
    <location>
        <begin position="453"/>
        <end position="508"/>
    </location>
</feature>
<feature type="region of interest" description="Disordered" evidence="1">
    <location>
        <begin position="1"/>
        <end position="33"/>
    </location>
</feature>
<evidence type="ECO:0000256" key="1">
    <source>
        <dbReference type="SAM" id="MobiDB-lite"/>
    </source>
</evidence>
<name>A0A4P2QQD2_SORCE</name>